<feature type="transmembrane region" description="Helical" evidence="1">
    <location>
        <begin position="56"/>
        <end position="76"/>
    </location>
</feature>
<keyword evidence="1" id="KW-0812">Transmembrane</keyword>
<evidence type="ECO:0000313" key="3">
    <source>
        <dbReference type="Proteomes" id="UP000446658"/>
    </source>
</evidence>
<feature type="transmembrane region" description="Helical" evidence="1">
    <location>
        <begin position="315"/>
        <end position="339"/>
    </location>
</feature>
<reference evidence="2 3" key="1">
    <citation type="submission" date="2019-11" db="EMBL/GenBank/DDBJ databases">
        <title>Draft genome sequence of Paludibacterium sp. dN18-1.</title>
        <authorList>
            <person name="Im W.-T."/>
        </authorList>
    </citation>
    <scope>NUCLEOTIDE SEQUENCE [LARGE SCALE GENOMIC DNA]</scope>
    <source>
        <strain evidence="3">dN 18-1</strain>
    </source>
</reference>
<dbReference type="Proteomes" id="UP000446658">
    <property type="component" value="Unassembled WGS sequence"/>
</dbReference>
<gene>
    <name evidence="2" type="ORF">GKE73_00250</name>
</gene>
<feature type="transmembrane region" description="Helical" evidence="1">
    <location>
        <begin position="153"/>
        <end position="176"/>
    </location>
</feature>
<comment type="caution">
    <text evidence="2">The sequence shown here is derived from an EMBL/GenBank/DDBJ whole genome shotgun (WGS) entry which is preliminary data.</text>
</comment>
<proteinExistence type="predicted"/>
<keyword evidence="1" id="KW-1133">Transmembrane helix</keyword>
<dbReference type="AlphaFoldDB" id="A0A844GCF9"/>
<feature type="transmembrane region" description="Helical" evidence="1">
    <location>
        <begin position="280"/>
        <end position="303"/>
    </location>
</feature>
<keyword evidence="3" id="KW-1185">Reference proteome</keyword>
<feature type="transmembrane region" description="Helical" evidence="1">
    <location>
        <begin position="12"/>
        <end position="36"/>
    </location>
</feature>
<protein>
    <submittedName>
        <fullName evidence="2">Uncharacterized protein</fullName>
    </submittedName>
</protein>
<name>A0A844GCF9_9NEIS</name>
<evidence type="ECO:0000313" key="2">
    <source>
        <dbReference type="EMBL" id="MTD32295.1"/>
    </source>
</evidence>
<evidence type="ECO:0000256" key="1">
    <source>
        <dbReference type="SAM" id="Phobius"/>
    </source>
</evidence>
<dbReference type="EMBL" id="WLYX01000001">
    <property type="protein sequence ID" value="MTD32295.1"/>
    <property type="molecule type" value="Genomic_DNA"/>
</dbReference>
<accession>A0A844GCF9</accession>
<sequence>MSQAWLSYDKAPPVWLPAVFFVATLLWLLTLGMVLLPDSIETANRYQPQVLALTHVLGLGVLGNIMAGAILQMLAVASAVPTPRPRRLLFSLFLPWQAGTGLLVGGFLHDFSPVAMLTAAILLSAAVIRLVWHGWYGLARSPARDATSQGIALALAALFVTALLGLSMVLTLTGQLSLPIMPLLHSHVLWAAVGWLFLLLLAVSQTGIPMFLVTPPYPARTARLAMAVVVLLVTCTLALFFWPRGLPLPATLLLMAVVMYAALSWRLLRQSRRQADPVWWQWRVGMICLLLGGLSALLCTGLAEWPGLPLLAGLWWLGGVGLSATLAMLGKIAPFLSWLHLKQQNPPRGLLPSTHGFLAESAQLRLRHLHLLWLLAGTLWCWQPWSLPYSVCAHNTHSGGLCALSGQQNHAALSGRETCHSPLITHLSRSPDFLDTNHSVHKVQTPILNAPHFQG</sequence>
<feature type="transmembrane region" description="Helical" evidence="1">
    <location>
        <begin position="248"/>
        <end position="268"/>
    </location>
</feature>
<feature type="transmembrane region" description="Helical" evidence="1">
    <location>
        <begin position="114"/>
        <end position="132"/>
    </location>
</feature>
<feature type="transmembrane region" description="Helical" evidence="1">
    <location>
        <begin position="188"/>
        <end position="212"/>
    </location>
</feature>
<organism evidence="2 3">
    <name type="scientific">Paludibacterium denitrificans</name>
    <dbReference type="NCBI Taxonomy" id="2675226"/>
    <lineage>
        <taxon>Bacteria</taxon>
        <taxon>Pseudomonadati</taxon>
        <taxon>Pseudomonadota</taxon>
        <taxon>Betaproteobacteria</taxon>
        <taxon>Neisseriales</taxon>
        <taxon>Chromobacteriaceae</taxon>
        <taxon>Paludibacterium</taxon>
    </lineage>
</organism>
<dbReference type="RefSeq" id="WP_230368646.1">
    <property type="nucleotide sequence ID" value="NZ_WLYX01000001.1"/>
</dbReference>
<feature type="transmembrane region" description="Helical" evidence="1">
    <location>
        <begin position="224"/>
        <end position="242"/>
    </location>
</feature>
<keyword evidence="1" id="KW-0472">Membrane</keyword>